<reference evidence="1 2" key="1">
    <citation type="submission" date="2024-05" db="EMBL/GenBank/DDBJ databases">
        <title>The nuclear and mitochondrial genome assemblies of Tetragonisca angustula (Apidae: Meliponini), a tiny yet remarkable pollinator in the Neotropics.</title>
        <authorList>
            <person name="Ferrari R."/>
            <person name="Ricardo P.C."/>
            <person name="Dias F.C."/>
            <person name="Araujo N.S."/>
            <person name="Soares D.O."/>
            <person name="Zhou Q.-S."/>
            <person name="Zhu C.-D."/>
            <person name="Coutinho L."/>
            <person name="Airas M.C."/>
            <person name="Batista T.M."/>
        </authorList>
    </citation>
    <scope>NUCLEOTIDE SEQUENCE [LARGE SCALE GENOMIC DNA]</scope>
    <source>
        <strain evidence="1">ASF017062</strain>
        <tissue evidence="1">Abdomen</tissue>
    </source>
</reference>
<protein>
    <submittedName>
        <fullName evidence="1">Uncharacterized protein</fullName>
    </submittedName>
</protein>
<gene>
    <name evidence="1" type="ORF">QLX08_009675</name>
</gene>
<dbReference type="AlphaFoldDB" id="A0AAW0ZG23"/>
<name>A0AAW0ZG23_9HYME</name>
<proteinExistence type="predicted"/>
<evidence type="ECO:0000313" key="2">
    <source>
        <dbReference type="Proteomes" id="UP001432146"/>
    </source>
</evidence>
<dbReference type="Proteomes" id="UP001432146">
    <property type="component" value="Unassembled WGS sequence"/>
</dbReference>
<organism evidence="1 2">
    <name type="scientific">Tetragonisca angustula</name>
    <dbReference type="NCBI Taxonomy" id="166442"/>
    <lineage>
        <taxon>Eukaryota</taxon>
        <taxon>Metazoa</taxon>
        <taxon>Ecdysozoa</taxon>
        <taxon>Arthropoda</taxon>
        <taxon>Hexapoda</taxon>
        <taxon>Insecta</taxon>
        <taxon>Pterygota</taxon>
        <taxon>Neoptera</taxon>
        <taxon>Endopterygota</taxon>
        <taxon>Hymenoptera</taxon>
        <taxon>Apocrita</taxon>
        <taxon>Aculeata</taxon>
        <taxon>Apoidea</taxon>
        <taxon>Anthophila</taxon>
        <taxon>Apidae</taxon>
        <taxon>Tetragonisca</taxon>
    </lineage>
</organism>
<evidence type="ECO:0000313" key="1">
    <source>
        <dbReference type="EMBL" id="KAK9296249.1"/>
    </source>
</evidence>
<accession>A0AAW0ZG23</accession>
<keyword evidence="2" id="KW-1185">Reference proteome</keyword>
<sequence>MQRAQPSNNAGTFTLGRGTHVQNLASDLEAGQLVSILTCPLDIPPHGSRSKENCPGPTIATVRHQALGREACDPWGKNATAITEDKLGLCSFLGEDSKKIRGM</sequence>
<dbReference type="EMBL" id="JAWNGG020000218">
    <property type="protein sequence ID" value="KAK9296249.1"/>
    <property type="molecule type" value="Genomic_DNA"/>
</dbReference>
<comment type="caution">
    <text evidence="1">The sequence shown here is derived from an EMBL/GenBank/DDBJ whole genome shotgun (WGS) entry which is preliminary data.</text>
</comment>